<accession>A0ABS8SUB1</accession>
<sequence>MQEIMRWNEVIENKSYELPALAGSEGETREEEEGRGRTAREIWWSLRSAAIGDRRERSDRCAAAGGVLLLPSPVVKRKERGGRVAIEIRWWRR</sequence>
<gene>
    <name evidence="1" type="ORF">HAX54_048931</name>
</gene>
<comment type="caution">
    <text evidence="1">The sequence shown here is derived from an EMBL/GenBank/DDBJ whole genome shotgun (WGS) entry which is preliminary data.</text>
</comment>
<dbReference type="Proteomes" id="UP000823775">
    <property type="component" value="Unassembled WGS sequence"/>
</dbReference>
<reference evidence="1 2" key="1">
    <citation type="journal article" date="2021" name="BMC Genomics">
        <title>Datura genome reveals duplications of psychoactive alkaloid biosynthetic genes and high mutation rate following tissue culture.</title>
        <authorList>
            <person name="Rajewski A."/>
            <person name="Carter-House D."/>
            <person name="Stajich J."/>
            <person name="Litt A."/>
        </authorList>
    </citation>
    <scope>NUCLEOTIDE SEQUENCE [LARGE SCALE GENOMIC DNA]</scope>
    <source>
        <strain evidence="1">AR-01</strain>
    </source>
</reference>
<keyword evidence="2" id="KW-1185">Reference proteome</keyword>
<evidence type="ECO:0000313" key="1">
    <source>
        <dbReference type="EMBL" id="MCD7462614.1"/>
    </source>
</evidence>
<proteinExistence type="predicted"/>
<dbReference type="EMBL" id="JACEIK010000818">
    <property type="protein sequence ID" value="MCD7462614.1"/>
    <property type="molecule type" value="Genomic_DNA"/>
</dbReference>
<evidence type="ECO:0000313" key="2">
    <source>
        <dbReference type="Proteomes" id="UP000823775"/>
    </source>
</evidence>
<organism evidence="1 2">
    <name type="scientific">Datura stramonium</name>
    <name type="common">Jimsonweed</name>
    <name type="synonym">Common thornapple</name>
    <dbReference type="NCBI Taxonomy" id="4076"/>
    <lineage>
        <taxon>Eukaryota</taxon>
        <taxon>Viridiplantae</taxon>
        <taxon>Streptophyta</taxon>
        <taxon>Embryophyta</taxon>
        <taxon>Tracheophyta</taxon>
        <taxon>Spermatophyta</taxon>
        <taxon>Magnoliopsida</taxon>
        <taxon>eudicotyledons</taxon>
        <taxon>Gunneridae</taxon>
        <taxon>Pentapetalae</taxon>
        <taxon>asterids</taxon>
        <taxon>lamiids</taxon>
        <taxon>Solanales</taxon>
        <taxon>Solanaceae</taxon>
        <taxon>Solanoideae</taxon>
        <taxon>Datureae</taxon>
        <taxon>Datura</taxon>
    </lineage>
</organism>
<protein>
    <submittedName>
        <fullName evidence="1">Uncharacterized protein</fullName>
    </submittedName>
</protein>
<name>A0ABS8SUB1_DATST</name>